<proteinExistence type="predicted"/>
<gene>
    <name evidence="1" type="ORF">MNBD_NITROSPIRAE01-1641</name>
</gene>
<accession>A0A3B1DPZ6</accession>
<reference evidence="1" key="1">
    <citation type="submission" date="2018-06" db="EMBL/GenBank/DDBJ databases">
        <authorList>
            <person name="Zhirakovskaya E."/>
        </authorList>
    </citation>
    <scope>NUCLEOTIDE SEQUENCE</scope>
</reference>
<dbReference type="EMBL" id="UOGF01000120">
    <property type="protein sequence ID" value="VAX33795.1"/>
    <property type="molecule type" value="Genomic_DNA"/>
</dbReference>
<evidence type="ECO:0000313" key="1">
    <source>
        <dbReference type="EMBL" id="VAX33795.1"/>
    </source>
</evidence>
<organism evidence="1">
    <name type="scientific">hydrothermal vent metagenome</name>
    <dbReference type="NCBI Taxonomy" id="652676"/>
    <lineage>
        <taxon>unclassified sequences</taxon>
        <taxon>metagenomes</taxon>
        <taxon>ecological metagenomes</taxon>
    </lineage>
</organism>
<name>A0A3B1DPZ6_9ZZZZ</name>
<dbReference type="AlphaFoldDB" id="A0A3B1DPZ6"/>
<sequence length="303" mass="34648">MDEQDDLNLAKRAAAGDKVAREAVACLAHPLIQQQTNRFCKRFCLKNYIYSRCTLDSKWGLQTEDAPFCDWGNHSYAWMLEELVGPKPLRAFLGRNGASLNTYFYSIVHSLPFYERWKNFRFGRRLHIPACIQKISPLAGKVFLWMIDQHPIASMAQKAEKNEADIFDLAEEIIAVLTENGKLYLLNAPKTVSLTELGENDDPDTEDRIGDIVDDSWNPEKEQQRQLIAEGMKRLTAVEHFVLETMVIENREAKNILKGFILLGISIKPGVAPEKTNRQQLFYFKRKALAKLRKVSKLGACRT</sequence>
<protein>
    <submittedName>
        <fullName evidence="1">Uncharacterized protein</fullName>
    </submittedName>
</protein>